<gene>
    <name evidence="2" type="ORF">BEU04_04305</name>
</gene>
<reference evidence="2 3" key="1">
    <citation type="submission" date="2016-08" db="EMBL/GenBank/DDBJ databases">
        <title>New Insights into Marine Group III Euryarchaeota, from dark to light.</title>
        <authorList>
            <person name="Haro-Moreno J.M."/>
            <person name="Rodriguez-Valera F."/>
            <person name="Lopez-Garcia P."/>
            <person name="Moreira D."/>
            <person name="Martin-Cuadrado A.B."/>
        </authorList>
    </citation>
    <scope>NUCLEOTIDE SEQUENCE [LARGE SCALE GENOMIC DNA]</scope>
    <source>
        <strain evidence="2">CG-Bathy1</strain>
    </source>
</reference>
<accession>A0A1J5TDX2</accession>
<dbReference type="AlphaFoldDB" id="A0A1J5TDX2"/>
<keyword evidence="1" id="KW-0175">Coiled coil</keyword>
<dbReference type="Proteomes" id="UP000183815">
    <property type="component" value="Unassembled WGS sequence"/>
</dbReference>
<comment type="caution">
    <text evidence="2">The sequence shown here is derived from an EMBL/GenBank/DDBJ whole genome shotgun (WGS) entry which is preliminary data.</text>
</comment>
<evidence type="ECO:0000313" key="2">
    <source>
        <dbReference type="EMBL" id="OIR19095.1"/>
    </source>
</evidence>
<proteinExistence type="predicted"/>
<sequence>MVKEKIVGMMIMMILFTPGVEGQEPADENMVMSCDDNEGVVSIRYNPVFEIGEEWTVYLEWNCENDVDFVVEITDTENRTISITNGSGEDGIVFPGYTFYEEHFNILVRFWVMNDDEEIRMQEIYIDVNKTAPDDLKNLWIAMSIFWIGIGWYMKYMYEKKENIEKNIRALKEETGEDEKKN</sequence>
<dbReference type="EMBL" id="MIYU01000005">
    <property type="protein sequence ID" value="OIR19095.1"/>
    <property type="molecule type" value="Genomic_DNA"/>
</dbReference>
<feature type="coiled-coil region" evidence="1">
    <location>
        <begin position="154"/>
        <end position="181"/>
    </location>
</feature>
<name>A0A1J5TDX2_9ARCH</name>
<protein>
    <submittedName>
        <fullName evidence="2">Uncharacterized protein</fullName>
    </submittedName>
</protein>
<evidence type="ECO:0000313" key="3">
    <source>
        <dbReference type="Proteomes" id="UP000183815"/>
    </source>
</evidence>
<organism evidence="2 3">
    <name type="scientific">Marine Group III euryarchaeote CG-Bathy1</name>
    <dbReference type="NCBI Taxonomy" id="1889001"/>
    <lineage>
        <taxon>Archaea</taxon>
        <taxon>Methanobacteriati</taxon>
        <taxon>Thermoplasmatota</taxon>
        <taxon>Thermoplasmata</taxon>
        <taxon>Candidatus Thermoprofundales</taxon>
    </lineage>
</organism>
<evidence type="ECO:0000256" key="1">
    <source>
        <dbReference type="SAM" id="Coils"/>
    </source>
</evidence>